<dbReference type="InterPro" id="IPR000667">
    <property type="entry name" value="Peptidase_S13"/>
</dbReference>
<feature type="region of interest" description="Disordered" evidence="3">
    <location>
        <begin position="104"/>
        <end position="128"/>
    </location>
</feature>
<feature type="transmembrane region" description="Helical" evidence="4">
    <location>
        <begin position="65"/>
        <end position="83"/>
    </location>
</feature>
<dbReference type="Proteomes" id="UP000380867">
    <property type="component" value="Unassembled WGS sequence"/>
</dbReference>
<dbReference type="GO" id="GO:0006508">
    <property type="term" value="P:proteolysis"/>
    <property type="evidence" value="ECO:0007669"/>
    <property type="project" value="InterPro"/>
</dbReference>
<evidence type="ECO:0000256" key="4">
    <source>
        <dbReference type="SAM" id="Phobius"/>
    </source>
</evidence>
<dbReference type="PRINTS" id="PR00922">
    <property type="entry name" value="DADACBPTASE3"/>
</dbReference>
<keyword evidence="2 5" id="KW-0378">Hydrolase</keyword>
<comment type="caution">
    <text evidence="5">The sequence shown here is derived from an EMBL/GenBank/DDBJ whole genome shotgun (WGS) entry which is preliminary data.</text>
</comment>
<dbReference type="PANTHER" id="PTHR30023:SF0">
    <property type="entry name" value="PENICILLIN-SENSITIVE CARBOXYPEPTIDASE A"/>
    <property type="match status" value="1"/>
</dbReference>
<dbReference type="PANTHER" id="PTHR30023">
    <property type="entry name" value="D-ALANYL-D-ALANINE CARBOXYPEPTIDASE"/>
    <property type="match status" value="1"/>
</dbReference>
<reference evidence="5" key="1">
    <citation type="submission" date="2019-09" db="EMBL/GenBank/DDBJ databases">
        <authorList>
            <person name="Li J."/>
        </authorList>
    </citation>
    <scope>NUCLEOTIDE SEQUENCE [LARGE SCALE GENOMIC DNA]</scope>
    <source>
        <strain evidence="5">JCM 14732</strain>
    </source>
</reference>
<name>A0A5M4FCV7_9ACTN</name>
<dbReference type="SUPFAM" id="SSF56601">
    <property type="entry name" value="beta-lactamase/transpeptidase-like"/>
    <property type="match status" value="1"/>
</dbReference>
<dbReference type="AlphaFoldDB" id="A0A5M4FCV7"/>
<evidence type="ECO:0000313" key="6">
    <source>
        <dbReference type="Proteomes" id="UP000380867"/>
    </source>
</evidence>
<dbReference type="EC" id="3.4.16.4" evidence="5"/>
<keyword evidence="4" id="KW-0472">Membrane</keyword>
<dbReference type="InterPro" id="IPR012338">
    <property type="entry name" value="Beta-lactam/transpept-like"/>
</dbReference>
<comment type="similarity">
    <text evidence="1">Belongs to the peptidase S13 family.</text>
</comment>
<dbReference type="Pfam" id="PF02113">
    <property type="entry name" value="Peptidase_S13"/>
    <property type="match status" value="2"/>
</dbReference>
<dbReference type="EMBL" id="SDPQ02000002">
    <property type="protein sequence ID" value="KAA1397137.1"/>
    <property type="molecule type" value="Genomic_DNA"/>
</dbReference>
<gene>
    <name evidence="5" type="primary">dacB</name>
    <name evidence="5" type="ORF">ESP70_006935</name>
</gene>
<sequence length="518" mass="53187">MRRVVDLVLVAAALGDLHGDVENHWCLRLLNVGGAGHEGRATGFYSLAHVPSHGETRVSKPRGAIAIPTLVLALVVALGIVLWSRGDLNSLICDGDCGPANVIPPRSLTSDTQPAEPGPRLPKPGDVDPAKLKAAVTPMLDAGVLGPHVGFSAVTPSNGTELASSGSGAYVPASTTKVLTSFAALSLIDSQRRFTTRVVGSGDRIVLVGGGDPYLAVKRTKTSDPVIRADLTTLAKRTAAALDRTGTTSVRVGFDASLFSGPDASPAWESSYVSQNIVTPVSALWADQGEANGIRAKDPAASAARTFAGLLEDRGITVTGEPSATTAADDATTLAAVRSATVARIVATLIRVSDNQAAEVMLRQLAIAAGKPATFDGGTEAVTDVLEQADIDTQGLVLHDGSGLSRRNRIAPLTLAQTVNVAASTPRTAQLVADLPVSGFTGTLVDRFAKLKTSLGTVRAKTGTLTGVHSLAGYALDAEGRPVVFAVMADRTSKVAPLEAQAALDKVAAAIAACRCGQ</sequence>
<evidence type="ECO:0000313" key="5">
    <source>
        <dbReference type="EMBL" id="KAA1397137.1"/>
    </source>
</evidence>
<accession>A0A5M4FCV7</accession>
<evidence type="ECO:0000256" key="2">
    <source>
        <dbReference type="ARBA" id="ARBA00022801"/>
    </source>
</evidence>
<evidence type="ECO:0000256" key="1">
    <source>
        <dbReference type="ARBA" id="ARBA00006096"/>
    </source>
</evidence>
<dbReference type="GO" id="GO:0009002">
    <property type="term" value="F:serine-type D-Ala-D-Ala carboxypeptidase activity"/>
    <property type="evidence" value="ECO:0007669"/>
    <property type="project" value="UniProtKB-EC"/>
</dbReference>
<keyword evidence="6" id="KW-1185">Reference proteome</keyword>
<keyword evidence="5" id="KW-0121">Carboxypeptidase</keyword>
<dbReference type="Gene3D" id="3.40.710.10">
    <property type="entry name" value="DD-peptidase/beta-lactamase superfamily"/>
    <property type="match status" value="1"/>
</dbReference>
<dbReference type="NCBIfam" id="TIGR00666">
    <property type="entry name" value="PBP4"/>
    <property type="match status" value="1"/>
</dbReference>
<dbReference type="OrthoDB" id="56883at2"/>
<dbReference type="Gene3D" id="3.50.80.20">
    <property type="entry name" value="D-Ala-D-Ala carboxypeptidase C, peptidase S13"/>
    <property type="match status" value="1"/>
</dbReference>
<dbReference type="GO" id="GO:0000270">
    <property type="term" value="P:peptidoglycan metabolic process"/>
    <property type="evidence" value="ECO:0007669"/>
    <property type="project" value="TreeGrafter"/>
</dbReference>
<organism evidence="5 6">
    <name type="scientific">Aeromicrobium ginsengisoli</name>
    <dbReference type="NCBI Taxonomy" id="363867"/>
    <lineage>
        <taxon>Bacteria</taxon>
        <taxon>Bacillati</taxon>
        <taxon>Actinomycetota</taxon>
        <taxon>Actinomycetes</taxon>
        <taxon>Propionibacteriales</taxon>
        <taxon>Nocardioidaceae</taxon>
        <taxon>Aeromicrobium</taxon>
    </lineage>
</organism>
<protein>
    <submittedName>
        <fullName evidence="5">D-alanyl-D-alanine carboxypeptidase/D-alanyl-D-alanine-endopeptidase</fullName>
        <ecNumber evidence="5">3.4.16.4</ecNumber>
    </submittedName>
</protein>
<keyword evidence="5" id="KW-0645">Protease</keyword>
<keyword evidence="4" id="KW-1133">Transmembrane helix</keyword>
<proteinExistence type="inferred from homology"/>
<evidence type="ECO:0000256" key="3">
    <source>
        <dbReference type="SAM" id="MobiDB-lite"/>
    </source>
</evidence>
<keyword evidence="4" id="KW-0812">Transmembrane</keyword>